<dbReference type="AlphaFoldDB" id="A0A835MXD5"/>
<feature type="compositionally biased region" description="Basic and acidic residues" evidence="1">
    <location>
        <begin position="17"/>
        <end position="45"/>
    </location>
</feature>
<dbReference type="OrthoDB" id="1929004at2759"/>
<accession>A0A835MXD5</accession>
<dbReference type="Proteomes" id="UP000657918">
    <property type="component" value="Unassembled WGS sequence"/>
</dbReference>
<evidence type="ECO:0000256" key="1">
    <source>
        <dbReference type="SAM" id="MobiDB-lite"/>
    </source>
</evidence>
<evidence type="ECO:0000313" key="3">
    <source>
        <dbReference type="Proteomes" id="UP000657918"/>
    </source>
</evidence>
<organism evidence="2 3">
    <name type="scientific">Salix dunnii</name>
    <dbReference type="NCBI Taxonomy" id="1413687"/>
    <lineage>
        <taxon>Eukaryota</taxon>
        <taxon>Viridiplantae</taxon>
        <taxon>Streptophyta</taxon>
        <taxon>Embryophyta</taxon>
        <taxon>Tracheophyta</taxon>
        <taxon>Spermatophyta</taxon>
        <taxon>Magnoliopsida</taxon>
        <taxon>eudicotyledons</taxon>
        <taxon>Gunneridae</taxon>
        <taxon>Pentapetalae</taxon>
        <taxon>rosids</taxon>
        <taxon>fabids</taxon>
        <taxon>Malpighiales</taxon>
        <taxon>Salicaceae</taxon>
        <taxon>Saliceae</taxon>
        <taxon>Salix</taxon>
    </lineage>
</organism>
<dbReference type="InterPro" id="IPR018930">
    <property type="entry name" value="LEA-18"/>
</dbReference>
<gene>
    <name evidence="2" type="ORF">SADUNF_Sadunf05G0106800</name>
</gene>
<keyword evidence="3" id="KW-1185">Reference proteome</keyword>
<evidence type="ECO:0000313" key="2">
    <source>
        <dbReference type="EMBL" id="KAF9682417.1"/>
    </source>
</evidence>
<feature type="region of interest" description="Disordered" evidence="1">
    <location>
        <begin position="70"/>
        <end position="99"/>
    </location>
</feature>
<protein>
    <submittedName>
        <fullName evidence="2">Uncharacterized protein</fullName>
    </submittedName>
</protein>
<sequence>MLAYLYNETSNVKRSGKKMEKKQEKQHQHQMEKRPESAHEDKKVNLDGLPVEVSPYVNYEDLEDYKRKAYGTDGHLEPKTGRGAGATDAPTISGGAPPS</sequence>
<dbReference type="Pfam" id="PF10714">
    <property type="entry name" value="LEA_6"/>
    <property type="match status" value="1"/>
</dbReference>
<dbReference type="EMBL" id="JADGMS010000005">
    <property type="protein sequence ID" value="KAF9682417.1"/>
    <property type="molecule type" value="Genomic_DNA"/>
</dbReference>
<name>A0A835MXD5_9ROSI</name>
<feature type="region of interest" description="Disordered" evidence="1">
    <location>
        <begin position="1"/>
        <end position="49"/>
    </location>
</feature>
<reference evidence="2 3" key="1">
    <citation type="submission" date="2020-10" db="EMBL/GenBank/DDBJ databases">
        <title>Plant Genome Project.</title>
        <authorList>
            <person name="Zhang R.-G."/>
        </authorList>
    </citation>
    <scope>NUCLEOTIDE SEQUENCE [LARGE SCALE GENOMIC DNA]</scope>
    <source>
        <strain evidence="2">FAFU-HL-1</strain>
        <tissue evidence="2">Leaf</tissue>
    </source>
</reference>
<proteinExistence type="predicted"/>
<comment type="caution">
    <text evidence="2">The sequence shown here is derived from an EMBL/GenBank/DDBJ whole genome shotgun (WGS) entry which is preliminary data.</text>
</comment>